<dbReference type="OrthoDB" id="434695at2759"/>
<dbReference type="InterPro" id="IPR009072">
    <property type="entry name" value="Histone-fold"/>
</dbReference>
<dbReference type="Pfam" id="PF02291">
    <property type="entry name" value="TFIID-31kDa"/>
    <property type="match status" value="1"/>
</dbReference>
<feature type="region of interest" description="Disordered" evidence="1">
    <location>
        <begin position="1"/>
        <end position="29"/>
    </location>
</feature>
<organism evidence="2 3">
    <name type="scientific">Dekkera bruxellensis</name>
    <name type="common">Brettanomyces custersii</name>
    <dbReference type="NCBI Taxonomy" id="5007"/>
    <lineage>
        <taxon>Eukaryota</taxon>
        <taxon>Fungi</taxon>
        <taxon>Dikarya</taxon>
        <taxon>Ascomycota</taxon>
        <taxon>Saccharomycotina</taxon>
        <taxon>Pichiomycetes</taxon>
        <taxon>Pichiales</taxon>
        <taxon>Pichiaceae</taxon>
        <taxon>Brettanomyces</taxon>
    </lineage>
</organism>
<dbReference type="PANTHER" id="PTHR31975">
    <property type="entry name" value="BUD SITE SELECTION PROTEIN 7-RELATED"/>
    <property type="match status" value="1"/>
</dbReference>
<dbReference type="AlphaFoldDB" id="A0A871R3L2"/>
<feature type="region of interest" description="Disordered" evidence="1">
    <location>
        <begin position="650"/>
        <end position="673"/>
    </location>
</feature>
<accession>A0A871R3L2</accession>
<dbReference type="PANTHER" id="PTHR31975:SF1">
    <property type="entry name" value="BUD SITE SELECTION PROTEIN 7-RELATED"/>
    <property type="match status" value="1"/>
</dbReference>
<dbReference type="EMBL" id="CP063130">
    <property type="protein sequence ID" value="QOU18248.1"/>
    <property type="molecule type" value="Genomic_DNA"/>
</dbReference>
<reference evidence="2" key="1">
    <citation type="submission" date="2020-10" db="EMBL/GenBank/DDBJ databases">
        <authorList>
            <person name="Palmer J.M."/>
        </authorList>
    </citation>
    <scope>NUCLEOTIDE SEQUENCE</scope>
    <source>
        <strain evidence="2">UCD 2041</strain>
    </source>
</reference>
<dbReference type="KEGG" id="bbrx:BRETT_005310"/>
<dbReference type="InterPro" id="IPR011990">
    <property type="entry name" value="TPR-like_helical_dom_sf"/>
</dbReference>
<reference evidence="2" key="2">
    <citation type="journal article" name="BMC Genomics">
        <title>New genome assemblies reveal patterns of domestication and adaptation across Brettanomyces (Dekkera) species.</title>
        <authorList>
            <person name="Roach M.J."/>
            <person name="Borneman A.R."/>
        </authorList>
    </citation>
    <scope>NUCLEOTIDE SEQUENCE</scope>
    <source>
        <strain evidence="2">UCD 2041</strain>
    </source>
</reference>
<dbReference type="SUPFAM" id="SSF48452">
    <property type="entry name" value="TPR-like"/>
    <property type="match status" value="1"/>
</dbReference>
<name>A0A871R3L2_DEKBR</name>
<dbReference type="GO" id="GO:0034044">
    <property type="term" value="C:exomer complex"/>
    <property type="evidence" value="ECO:0007669"/>
    <property type="project" value="TreeGrafter"/>
</dbReference>
<dbReference type="InterPro" id="IPR003162">
    <property type="entry name" value="TFIID-31"/>
</dbReference>
<gene>
    <name evidence="2" type="ORF">BRETT_005310</name>
</gene>
<dbReference type="GO" id="GO:0006352">
    <property type="term" value="P:DNA-templated transcription initiation"/>
    <property type="evidence" value="ECO:0007669"/>
    <property type="project" value="InterPro"/>
</dbReference>
<dbReference type="SUPFAM" id="SSF47113">
    <property type="entry name" value="Histone-fold"/>
    <property type="match status" value="1"/>
</dbReference>
<sequence>MVEPRPEVKSASNNSKAKSDSSQDKKSEDVPRDVRLLRLIFATQGIQNYEDHVPLQLMDFAYRYTSEILKDAVIYNDHAHPNISNAGNAGVHHTQLSNEDVRLAIAARTNYQFQPVPPKKMLMKLAAERNQKPLPPVMPMWGIRLPPEKYCLTAKDWRLDEEDSDSGDTKRQRKGESINFRMTSVTQGSIPEVVEKTIGESLEQRTAILGNISDLGPPDMVHLAKMVSNSSTKKPTTGTFFYYTGTDVSNSATIAALLHSIADIIDEKPQLWFGKHKSWKVCEATYCTYDAFSEIDARVKVNFPGGVELRVLDSEGNEIASTDRLWLEIYVCAIVRALITADNDSSDFSSVVEIRKVNPLLTKDQTKLFFEGFEKLFFEGTKLGCSEKLQVATNGNNNLVDAFLACVGLTGEFDEAIAIIQRLRSIDPSIGFLEAKINLMADEEVRAVKIMHDIVDANPLDGEALSLQAEFCIEKKRLDLALPLATKAMNSAPWYFKPWSLLVKTYIRTGEYEKALLTLNSCPMVTHKDKYILKRINNPKPEDMHLPLPVDVTLDKVSTLNSVDVAIEHNRVDPTLMGLPAASLKSTFAEAYNLLTEIVHKTGWEMLLKYRTHVFVMEGEFKGAKGEEKTDKPDGVEGIKKIDKLNSSTENYKRKALPETPESPQSEKSEKSDYKNKQLCERWLDNLFMLLYDDLRVYTMYKAEKMHFEAQKVEMKKTTLEWELTGLVAQRLGHKEEAASCFKRGLDTRFSPRCTSQLLKYYLEHHSSVEHASKNEPANDLHDKILELTVNLLVWNHRWYCGFSPELILSLKDLVNEVGRVKIESEVKVQFDDKNTGIYDLVLDNLSFLDTYGLIEKEE</sequence>
<evidence type="ECO:0000313" key="2">
    <source>
        <dbReference type="EMBL" id="QOU18248.1"/>
    </source>
</evidence>
<dbReference type="GeneID" id="64577233"/>
<evidence type="ECO:0000256" key="1">
    <source>
        <dbReference type="SAM" id="MobiDB-lite"/>
    </source>
</evidence>
<dbReference type="Pfam" id="PF09295">
    <property type="entry name" value="ChAPs"/>
    <property type="match status" value="1"/>
</dbReference>
<proteinExistence type="predicted"/>
<evidence type="ECO:0000313" key="3">
    <source>
        <dbReference type="Proteomes" id="UP000663131"/>
    </source>
</evidence>
<protein>
    <submittedName>
        <fullName evidence="2">Uncharacterized protein</fullName>
    </submittedName>
</protein>
<feature type="compositionally biased region" description="Basic and acidic residues" evidence="1">
    <location>
        <begin position="17"/>
        <end position="29"/>
    </location>
</feature>
<dbReference type="InterPro" id="IPR015374">
    <property type="entry name" value="ChAPs"/>
</dbReference>
<dbReference type="CDD" id="cd07979">
    <property type="entry name" value="HFD_TAF9"/>
    <property type="match status" value="1"/>
</dbReference>
<dbReference type="Gene3D" id="1.10.20.10">
    <property type="entry name" value="Histone, subunit A"/>
    <property type="match status" value="1"/>
</dbReference>
<dbReference type="Gene3D" id="1.25.40.10">
    <property type="entry name" value="Tetratricopeptide repeat domain"/>
    <property type="match status" value="1"/>
</dbReference>
<dbReference type="Proteomes" id="UP000663131">
    <property type="component" value="Chromosome 2"/>
</dbReference>
<dbReference type="GO" id="GO:0046982">
    <property type="term" value="F:protein heterodimerization activity"/>
    <property type="evidence" value="ECO:0007669"/>
    <property type="project" value="InterPro"/>
</dbReference>
<dbReference type="RefSeq" id="XP_041134742.1">
    <property type="nucleotide sequence ID" value="XM_041283790.1"/>
</dbReference>
<dbReference type="GO" id="GO:0006893">
    <property type="term" value="P:Golgi to plasma membrane transport"/>
    <property type="evidence" value="ECO:0007669"/>
    <property type="project" value="UniProtKB-ARBA"/>
</dbReference>